<dbReference type="PANTHER" id="PTHR46187:SF3">
    <property type="entry name" value="ALKALINE CERAMIDASE 3"/>
    <property type="match status" value="1"/>
</dbReference>
<keyword evidence="7" id="KW-0862">Zinc</keyword>
<accession>A0A1R1XNH5</accession>
<evidence type="ECO:0000256" key="5">
    <source>
        <dbReference type="ARBA" id="ARBA00022989"/>
    </source>
</evidence>
<keyword evidence="7" id="KW-0479">Metal-binding</keyword>
<evidence type="ECO:0000256" key="8">
    <source>
        <dbReference type="SAM" id="Phobius"/>
    </source>
</evidence>
<dbReference type="PANTHER" id="PTHR46187">
    <property type="entry name" value="ALKALINE CERAMIDASE 3"/>
    <property type="match status" value="1"/>
</dbReference>
<dbReference type="AlphaFoldDB" id="A0A1R1XNH5"/>
<gene>
    <name evidence="9" type="ORF">AYI69_g7932</name>
</gene>
<comment type="caution">
    <text evidence="9">The sequence shown here is derived from an EMBL/GenBank/DDBJ whole genome shotgun (WGS) entry which is preliminary data.</text>
</comment>
<evidence type="ECO:0000256" key="4">
    <source>
        <dbReference type="ARBA" id="ARBA00022801"/>
    </source>
</evidence>
<reference evidence="10" key="1">
    <citation type="submission" date="2017-01" db="EMBL/GenBank/DDBJ databases">
        <authorList>
            <person name="Wang Y."/>
            <person name="White M."/>
            <person name="Kvist S."/>
            <person name="Moncalvo J.-M."/>
        </authorList>
    </citation>
    <scope>NUCLEOTIDE SEQUENCE [LARGE SCALE GENOMIC DNA]</scope>
    <source>
        <strain evidence="10">ID-206-W2</strain>
    </source>
</reference>
<dbReference type="GO" id="GO:0016811">
    <property type="term" value="F:hydrolase activity, acting on carbon-nitrogen (but not peptide) bonds, in linear amides"/>
    <property type="evidence" value="ECO:0007669"/>
    <property type="project" value="InterPro"/>
</dbReference>
<dbReference type="Pfam" id="PF05875">
    <property type="entry name" value="Ceramidase"/>
    <property type="match status" value="1"/>
</dbReference>
<dbReference type="GO" id="GO:0046872">
    <property type="term" value="F:metal ion binding"/>
    <property type="evidence" value="ECO:0007669"/>
    <property type="project" value="UniProtKB-KW"/>
</dbReference>
<keyword evidence="5 8" id="KW-1133">Transmembrane helix</keyword>
<sequence>MDELPMIYVTSTFLYLLIETEPEIKYGHILPSFIILLNLAITIAYIYLLNPVFHQVSFGLVITYDFYKSYILLSKLPNSGSSKKQLKSLLIRGFFSFLIGFAAWNLDNICCKNLRTLRLILGPPFDALLQMHGWWHILTAYAAHCLATFVTALRFELSNTTNYSIRFLFPGVPLISFNTSNKNEIKKFY</sequence>
<comment type="subcellular location">
    <subcellularLocation>
        <location evidence="1">Membrane</location>
        <topology evidence="1">Multi-pass membrane protein</topology>
    </subcellularLocation>
</comment>
<evidence type="ECO:0000256" key="3">
    <source>
        <dbReference type="ARBA" id="ARBA00022692"/>
    </source>
</evidence>
<proteinExistence type="inferred from homology"/>
<keyword evidence="3 8" id="KW-0812">Transmembrane</keyword>
<evidence type="ECO:0000313" key="10">
    <source>
        <dbReference type="Proteomes" id="UP000187429"/>
    </source>
</evidence>
<feature type="binding site" evidence="7">
    <location>
        <position position="136"/>
    </location>
    <ligand>
        <name>Zn(2+)</name>
        <dbReference type="ChEBI" id="CHEBI:29105"/>
        <note>catalytic</note>
    </ligand>
</feature>
<keyword evidence="4" id="KW-0378">Hydrolase</keyword>
<evidence type="ECO:0000256" key="6">
    <source>
        <dbReference type="ARBA" id="ARBA00023136"/>
    </source>
</evidence>
<dbReference type="OrthoDB" id="187171at2759"/>
<dbReference type="GO" id="GO:0006672">
    <property type="term" value="P:ceramide metabolic process"/>
    <property type="evidence" value="ECO:0007669"/>
    <property type="project" value="InterPro"/>
</dbReference>
<dbReference type="InterPro" id="IPR008901">
    <property type="entry name" value="ACER"/>
</dbReference>
<evidence type="ECO:0000256" key="1">
    <source>
        <dbReference type="ARBA" id="ARBA00004141"/>
    </source>
</evidence>
<dbReference type="EMBL" id="LSSM01003985">
    <property type="protein sequence ID" value="OMJ16174.1"/>
    <property type="molecule type" value="Genomic_DNA"/>
</dbReference>
<keyword evidence="10" id="KW-1185">Reference proteome</keyword>
<name>A0A1R1XNH5_9FUNG</name>
<evidence type="ECO:0000256" key="2">
    <source>
        <dbReference type="ARBA" id="ARBA00009780"/>
    </source>
</evidence>
<feature type="transmembrane region" description="Helical" evidence="8">
    <location>
        <begin position="29"/>
        <end position="48"/>
    </location>
</feature>
<feature type="transmembrane region" description="Helical" evidence="8">
    <location>
        <begin position="89"/>
        <end position="106"/>
    </location>
</feature>
<dbReference type="GO" id="GO:0005789">
    <property type="term" value="C:endoplasmic reticulum membrane"/>
    <property type="evidence" value="ECO:0007669"/>
    <property type="project" value="TreeGrafter"/>
</dbReference>
<evidence type="ECO:0000256" key="7">
    <source>
        <dbReference type="PIRSR" id="PIRSR608901-2"/>
    </source>
</evidence>
<protein>
    <submittedName>
        <fullName evidence="9">Alkaline ceramidase 3</fullName>
    </submittedName>
</protein>
<keyword evidence="6 8" id="KW-0472">Membrane</keyword>
<evidence type="ECO:0000313" key="9">
    <source>
        <dbReference type="EMBL" id="OMJ16174.1"/>
    </source>
</evidence>
<comment type="similarity">
    <text evidence="2">Belongs to the alkaline ceramidase family.</text>
</comment>
<dbReference type="Proteomes" id="UP000187429">
    <property type="component" value="Unassembled WGS sequence"/>
</dbReference>
<comment type="cofactor">
    <cofactor evidence="7">
        <name>Zn(2+)</name>
        <dbReference type="ChEBI" id="CHEBI:29105"/>
    </cofactor>
</comment>
<feature type="binding site" evidence="7">
    <location>
        <position position="132"/>
    </location>
    <ligand>
        <name>Zn(2+)</name>
        <dbReference type="ChEBI" id="CHEBI:29105"/>
        <note>catalytic</note>
    </ligand>
</feature>
<organism evidence="9 10">
    <name type="scientific">Smittium culicis</name>
    <dbReference type="NCBI Taxonomy" id="133412"/>
    <lineage>
        <taxon>Eukaryota</taxon>
        <taxon>Fungi</taxon>
        <taxon>Fungi incertae sedis</taxon>
        <taxon>Zoopagomycota</taxon>
        <taxon>Kickxellomycotina</taxon>
        <taxon>Harpellomycetes</taxon>
        <taxon>Harpellales</taxon>
        <taxon>Legeriomycetaceae</taxon>
        <taxon>Smittium</taxon>
    </lineage>
</organism>